<evidence type="ECO:0000259" key="5">
    <source>
        <dbReference type="Pfam" id="PF04542"/>
    </source>
</evidence>
<dbReference type="GO" id="GO:0003677">
    <property type="term" value="F:DNA binding"/>
    <property type="evidence" value="ECO:0007669"/>
    <property type="project" value="InterPro"/>
</dbReference>
<dbReference type="NCBIfam" id="TIGR02937">
    <property type="entry name" value="sigma70-ECF"/>
    <property type="match status" value="1"/>
</dbReference>
<dbReference type="Gene3D" id="1.10.1740.10">
    <property type="match status" value="1"/>
</dbReference>
<evidence type="ECO:0000256" key="3">
    <source>
        <dbReference type="ARBA" id="ARBA00023082"/>
    </source>
</evidence>
<dbReference type="Pfam" id="PF08281">
    <property type="entry name" value="Sigma70_r4_2"/>
    <property type="match status" value="1"/>
</dbReference>
<dbReference type="RefSeq" id="WP_206295407.1">
    <property type="nucleotide sequence ID" value="NZ_CP063458.1"/>
</dbReference>
<dbReference type="AlphaFoldDB" id="A0A7M2X2S8"/>
<accession>A0A7M2X2S8</accession>
<dbReference type="PANTHER" id="PTHR43133">
    <property type="entry name" value="RNA POLYMERASE ECF-TYPE SIGMA FACTO"/>
    <property type="match status" value="1"/>
</dbReference>
<evidence type="ECO:0000259" key="6">
    <source>
        <dbReference type="Pfam" id="PF08281"/>
    </source>
</evidence>
<dbReference type="GO" id="GO:0016987">
    <property type="term" value="F:sigma factor activity"/>
    <property type="evidence" value="ECO:0007669"/>
    <property type="project" value="UniProtKB-KW"/>
</dbReference>
<organism evidence="7 8">
    <name type="scientific">Humisphaera borealis</name>
    <dbReference type="NCBI Taxonomy" id="2807512"/>
    <lineage>
        <taxon>Bacteria</taxon>
        <taxon>Pseudomonadati</taxon>
        <taxon>Planctomycetota</taxon>
        <taxon>Phycisphaerae</taxon>
        <taxon>Tepidisphaerales</taxon>
        <taxon>Tepidisphaeraceae</taxon>
        <taxon>Humisphaera</taxon>
    </lineage>
</organism>
<dbReference type="Proteomes" id="UP000593765">
    <property type="component" value="Chromosome"/>
</dbReference>
<proteinExistence type="inferred from homology"/>
<keyword evidence="3" id="KW-0731">Sigma factor</keyword>
<dbReference type="NCBIfam" id="TIGR02989">
    <property type="entry name" value="Sig-70_gvs1"/>
    <property type="match status" value="1"/>
</dbReference>
<feature type="domain" description="RNA polymerase sigma-70 region 2" evidence="5">
    <location>
        <begin position="24"/>
        <end position="88"/>
    </location>
</feature>
<evidence type="ECO:0000313" key="7">
    <source>
        <dbReference type="EMBL" id="QOV92077.1"/>
    </source>
</evidence>
<keyword evidence="8" id="KW-1185">Reference proteome</keyword>
<dbReference type="InterPro" id="IPR013325">
    <property type="entry name" value="RNA_pol_sigma_r2"/>
</dbReference>
<dbReference type="InterPro" id="IPR014284">
    <property type="entry name" value="RNA_pol_sigma-70_dom"/>
</dbReference>
<protein>
    <submittedName>
        <fullName evidence="7">Sigma-70 family RNA polymerase sigma factor</fullName>
    </submittedName>
</protein>
<keyword evidence="4" id="KW-0804">Transcription</keyword>
<dbReference type="SUPFAM" id="SSF88946">
    <property type="entry name" value="Sigma2 domain of RNA polymerase sigma factors"/>
    <property type="match status" value="1"/>
</dbReference>
<comment type="similarity">
    <text evidence="1">Belongs to the sigma-70 factor family. ECF subfamily.</text>
</comment>
<dbReference type="EMBL" id="CP063458">
    <property type="protein sequence ID" value="QOV92077.1"/>
    <property type="molecule type" value="Genomic_DNA"/>
</dbReference>
<keyword evidence="2" id="KW-0805">Transcription regulation</keyword>
<dbReference type="PANTHER" id="PTHR43133:SF51">
    <property type="entry name" value="RNA POLYMERASE SIGMA FACTOR"/>
    <property type="match status" value="1"/>
</dbReference>
<dbReference type="KEGG" id="hbs:IPV69_12275"/>
<sequence>MGSTVGGPAVAGTGGANASIVQLLFLQHSAQVRGFIVALLPDLSQVDDVFQETFLTVTAKADVFDAQRDFLAWACGVARLKVREAGRKSPRQWRPLSDEVLEALAASEPPATGEDERLRHLADCVKALPEQSRRMIEYCYQQAHKPAEIARLMEWAVDSVYVALSRARSTLRDCVARKIAAEAGAT</sequence>
<feature type="domain" description="RNA polymerase sigma factor 70 region 4 type 2" evidence="6">
    <location>
        <begin position="121"/>
        <end position="171"/>
    </location>
</feature>
<gene>
    <name evidence="7" type="ORF">IPV69_12275</name>
</gene>
<dbReference type="Pfam" id="PF04542">
    <property type="entry name" value="Sigma70_r2"/>
    <property type="match status" value="1"/>
</dbReference>
<evidence type="ECO:0000256" key="1">
    <source>
        <dbReference type="ARBA" id="ARBA00010641"/>
    </source>
</evidence>
<dbReference type="SUPFAM" id="SSF88659">
    <property type="entry name" value="Sigma3 and sigma4 domains of RNA polymerase sigma factors"/>
    <property type="match status" value="1"/>
</dbReference>
<dbReference type="InterPro" id="IPR013324">
    <property type="entry name" value="RNA_pol_sigma_r3/r4-like"/>
</dbReference>
<dbReference type="InterPro" id="IPR007627">
    <property type="entry name" value="RNA_pol_sigma70_r2"/>
</dbReference>
<dbReference type="InterPro" id="IPR014331">
    <property type="entry name" value="RNA_pol_sigma70_ECF_RHOBA"/>
</dbReference>
<dbReference type="GO" id="GO:0006352">
    <property type="term" value="P:DNA-templated transcription initiation"/>
    <property type="evidence" value="ECO:0007669"/>
    <property type="project" value="InterPro"/>
</dbReference>
<evidence type="ECO:0000256" key="4">
    <source>
        <dbReference type="ARBA" id="ARBA00023163"/>
    </source>
</evidence>
<dbReference type="InterPro" id="IPR039425">
    <property type="entry name" value="RNA_pol_sigma-70-like"/>
</dbReference>
<evidence type="ECO:0000313" key="8">
    <source>
        <dbReference type="Proteomes" id="UP000593765"/>
    </source>
</evidence>
<name>A0A7M2X2S8_9BACT</name>
<dbReference type="Gene3D" id="1.10.10.10">
    <property type="entry name" value="Winged helix-like DNA-binding domain superfamily/Winged helix DNA-binding domain"/>
    <property type="match status" value="1"/>
</dbReference>
<evidence type="ECO:0000256" key="2">
    <source>
        <dbReference type="ARBA" id="ARBA00023015"/>
    </source>
</evidence>
<dbReference type="InterPro" id="IPR013249">
    <property type="entry name" value="RNA_pol_sigma70_r4_t2"/>
</dbReference>
<dbReference type="InterPro" id="IPR036388">
    <property type="entry name" value="WH-like_DNA-bd_sf"/>
</dbReference>
<reference evidence="7 8" key="1">
    <citation type="submission" date="2020-10" db="EMBL/GenBank/DDBJ databases">
        <title>Wide distribution of Phycisphaera-like planctomycetes from WD2101 soil group in peatlands and genome analysis of the first cultivated representative.</title>
        <authorList>
            <person name="Dedysh S.N."/>
            <person name="Beletsky A.V."/>
            <person name="Ivanova A."/>
            <person name="Kulichevskaya I.S."/>
            <person name="Suzina N.E."/>
            <person name="Philippov D.A."/>
            <person name="Rakitin A.L."/>
            <person name="Mardanov A.V."/>
            <person name="Ravin N.V."/>
        </authorList>
    </citation>
    <scope>NUCLEOTIDE SEQUENCE [LARGE SCALE GENOMIC DNA]</scope>
    <source>
        <strain evidence="7 8">M1803</strain>
    </source>
</reference>